<evidence type="ECO:0000256" key="1">
    <source>
        <dbReference type="ARBA" id="ARBA00009477"/>
    </source>
</evidence>
<keyword evidence="2" id="KW-0812">Transmembrane</keyword>
<dbReference type="Pfam" id="PF25917">
    <property type="entry name" value="BSH_RND"/>
    <property type="match status" value="1"/>
</dbReference>
<evidence type="ECO:0000259" key="3">
    <source>
        <dbReference type="Pfam" id="PF25917"/>
    </source>
</evidence>
<dbReference type="Gene3D" id="2.40.30.170">
    <property type="match status" value="1"/>
</dbReference>
<dbReference type="Gene3D" id="1.10.287.470">
    <property type="entry name" value="Helix hairpin bin"/>
    <property type="match status" value="1"/>
</dbReference>
<accession>A0ABS8I045</accession>
<keyword evidence="2" id="KW-1133">Transmembrane helix</keyword>
<dbReference type="InterPro" id="IPR006143">
    <property type="entry name" value="RND_pump_MFP"/>
</dbReference>
<name>A0ABS8I045_9FIRM</name>
<evidence type="ECO:0000313" key="6">
    <source>
        <dbReference type="EMBL" id="MCC5468149.1"/>
    </source>
</evidence>
<dbReference type="PANTHER" id="PTHR30469:SF15">
    <property type="entry name" value="HLYD FAMILY OF SECRETION PROTEINS"/>
    <property type="match status" value="1"/>
</dbReference>
<gene>
    <name evidence="6" type="ORF">LMF89_22695</name>
</gene>
<sequence length="374" mass="40537">MQQFYWLTKVSKKQLYYSLTATVLALCIVGGMAWNEHRQTKAVADDITVVRTAVIGVAAAAQGYTYSGEVRGRYESQLAFQVSGKIIKRNVELGNVISAGDVLMQIDPKDIQQTVNSNSAQVYSAESQVRLAESNLNRYRQLYEQGAVGRMAYDQYVNAYEVAVATVRQASAQYAQGANQLDYSLLRADKPGVISGITVEIGQVVSAGQSVLTIVQDGEREVEISVPENRIEELRKAQQIKVAFWALSNVTVDGKVREIAPMADPATRTYKVRISLLNPPPEMKLGMTAAVAVLGGDSRQTVTIPLASIYQNGDTPAVWVVSGDAITLRPIKTGNFGDGTIQVLQGLQQGDRIVTAGVHKLKEGQKVKAGGESL</sequence>
<reference evidence="6" key="1">
    <citation type="submission" date="2021-11" db="EMBL/GenBank/DDBJ databases">
        <title>Description of a new species Pelosinus isolated from the bottom sediments of Lake Baikal.</title>
        <authorList>
            <person name="Zakharyuk A."/>
        </authorList>
    </citation>
    <scope>NUCLEOTIDE SEQUENCE</scope>
    <source>
        <strain evidence="6">Bkl1</strain>
    </source>
</reference>
<dbReference type="Proteomes" id="UP001165492">
    <property type="component" value="Unassembled WGS sequence"/>
</dbReference>
<feature type="domain" description="CusB-like beta-barrel" evidence="4">
    <location>
        <begin position="222"/>
        <end position="293"/>
    </location>
</feature>
<comment type="caution">
    <text evidence="6">The sequence shown here is derived from an EMBL/GenBank/DDBJ whole genome shotgun (WGS) entry which is preliminary data.</text>
</comment>
<dbReference type="NCBIfam" id="TIGR01730">
    <property type="entry name" value="RND_mfp"/>
    <property type="match status" value="1"/>
</dbReference>
<feature type="transmembrane region" description="Helical" evidence="2">
    <location>
        <begin position="15"/>
        <end position="34"/>
    </location>
</feature>
<organism evidence="6 7">
    <name type="scientific">Pelosinus baikalensis</name>
    <dbReference type="NCBI Taxonomy" id="2892015"/>
    <lineage>
        <taxon>Bacteria</taxon>
        <taxon>Bacillati</taxon>
        <taxon>Bacillota</taxon>
        <taxon>Negativicutes</taxon>
        <taxon>Selenomonadales</taxon>
        <taxon>Sporomusaceae</taxon>
        <taxon>Pelosinus</taxon>
    </lineage>
</organism>
<dbReference type="Pfam" id="PF25954">
    <property type="entry name" value="Beta-barrel_RND_2"/>
    <property type="match status" value="1"/>
</dbReference>
<keyword evidence="7" id="KW-1185">Reference proteome</keyword>
<keyword evidence="2" id="KW-0472">Membrane</keyword>
<feature type="domain" description="YknX-like C-terminal permuted SH3-like" evidence="5">
    <location>
        <begin position="302"/>
        <end position="368"/>
    </location>
</feature>
<dbReference type="Gene3D" id="2.40.50.100">
    <property type="match status" value="1"/>
</dbReference>
<proteinExistence type="inferred from homology"/>
<dbReference type="InterPro" id="IPR058792">
    <property type="entry name" value="Beta-barrel_RND_2"/>
</dbReference>
<dbReference type="SUPFAM" id="SSF111369">
    <property type="entry name" value="HlyD-like secretion proteins"/>
    <property type="match status" value="1"/>
</dbReference>
<dbReference type="EMBL" id="JAJHJB010000050">
    <property type="protein sequence ID" value="MCC5468149.1"/>
    <property type="molecule type" value="Genomic_DNA"/>
</dbReference>
<evidence type="ECO:0000259" key="5">
    <source>
        <dbReference type="Pfam" id="PF25989"/>
    </source>
</evidence>
<feature type="domain" description="Multidrug resistance protein MdtA-like barrel-sandwich hybrid" evidence="3">
    <location>
        <begin position="80"/>
        <end position="215"/>
    </location>
</feature>
<evidence type="ECO:0000259" key="4">
    <source>
        <dbReference type="Pfam" id="PF25954"/>
    </source>
</evidence>
<comment type="similarity">
    <text evidence="1">Belongs to the membrane fusion protein (MFP) (TC 8.A.1) family.</text>
</comment>
<dbReference type="InterPro" id="IPR058625">
    <property type="entry name" value="MdtA-like_BSH"/>
</dbReference>
<dbReference type="Gene3D" id="2.40.420.20">
    <property type="match status" value="1"/>
</dbReference>
<evidence type="ECO:0000256" key="2">
    <source>
        <dbReference type="SAM" id="Phobius"/>
    </source>
</evidence>
<dbReference type="PANTHER" id="PTHR30469">
    <property type="entry name" value="MULTIDRUG RESISTANCE PROTEIN MDTA"/>
    <property type="match status" value="1"/>
</dbReference>
<protein>
    <submittedName>
        <fullName evidence="6">Efflux RND transporter periplasmic adaptor subunit</fullName>
    </submittedName>
</protein>
<dbReference type="Pfam" id="PF25989">
    <property type="entry name" value="YknX_C"/>
    <property type="match status" value="1"/>
</dbReference>
<dbReference type="InterPro" id="IPR058637">
    <property type="entry name" value="YknX-like_C"/>
</dbReference>
<evidence type="ECO:0000313" key="7">
    <source>
        <dbReference type="Proteomes" id="UP001165492"/>
    </source>
</evidence>